<feature type="cross-link" description="3'-(S-cysteinyl)-tyrosine (Cys-Tyr)" evidence="10">
    <location>
        <begin position="107"/>
        <end position="177"/>
    </location>
</feature>
<evidence type="ECO:0000256" key="8">
    <source>
        <dbReference type="ARBA" id="ARBA00023004"/>
    </source>
</evidence>
<keyword evidence="7 12" id="KW-0560">Oxidoreductase</keyword>
<evidence type="ECO:0000256" key="6">
    <source>
        <dbReference type="ARBA" id="ARBA00022964"/>
    </source>
</evidence>
<evidence type="ECO:0000256" key="7">
    <source>
        <dbReference type="ARBA" id="ARBA00023002"/>
    </source>
</evidence>
<dbReference type="SUPFAM" id="SSF51182">
    <property type="entry name" value="RmlC-like cupins"/>
    <property type="match status" value="1"/>
</dbReference>
<dbReference type="Gene3D" id="2.60.120.10">
    <property type="entry name" value="Jelly Rolls"/>
    <property type="match status" value="1"/>
</dbReference>
<evidence type="ECO:0000313" key="13">
    <source>
        <dbReference type="EMBL" id="KAF2433202.1"/>
    </source>
</evidence>
<dbReference type="AlphaFoldDB" id="A0A9P4NX24"/>
<evidence type="ECO:0000256" key="11">
    <source>
        <dbReference type="PIRSR" id="PIRSR610300-51"/>
    </source>
</evidence>
<keyword evidence="4 11" id="KW-0479">Metal-binding</keyword>
<evidence type="ECO:0000256" key="5">
    <source>
        <dbReference type="ARBA" id="ARBA00022784"/>
    </source>
</evidence>
<evidence type="ECO:0000256" key="12">
    <source>
        <dbReference type="RuleBase" id="RU366010"/>
    </source>
</evidence>
<dbReference type="FunFam" id="2.60.120.10:FF:000189">
    <property type="entry name" value="Cysteine dioxygenase"/>
    <property type="match status" value="1"/>
</dbReference>
<dbReference type="GO" id="GO:0017172">
    <property type="term" value="F:cysteine dioxygenase activity"/>
    <property type="evidence" value="ECO:0007669"/>
    <property type="project" value="UniProtKB-UniRule"/>
</dbReference>
<comment type="catalytic activity">
    <reaction evidence="1 12">
        <text>L-cysteine + O2 = 3-sulfino-L-alanine + H(+)</text>
        <dbReference type="Rhea" id="RHEA:20441"/>
        <dbReference type="ChEBI" id="CHEBI:15378"/>
        <dbReference type="ChEBI" id="CHEBI:15379"/>
        <dbReference type="ChEBI" id="CHEBI:35235"/>
        <dbReference type="ChEBI" id="CHEBI:61085"/>
        <dbReference type="EC" id="1.13.11.20"/>
    </reaction>
</comment>
<dbReference type="EC" id="1.13.11.20" evidence="3 12"/>
<evidence type="ECO:0000313" key="14">
    <source>
        <dbReference type="Proteomes" id="UP000800235"/>
    </source>
</evidence>
<dbReference type="OrthoDB" id="543511at2759"/>
<dbReference type="InterPro" id="IPR011051">
    <property type="entry name" value="RmlC_Cupin_sf"/>
</dbReference>
<evidence type="ECO:0000256" key="4">
    <source>
        <dbReference type="ARBA" id="ARBA00022723"/>
    </source>
</evidence>
<dbReference type="InterPro" id="IPR010300">
    <property type="entry name" value="CDO_1"/>
</dbReference>
<feature type="binding site" evidence="11">
    <location>
        <position position="160"/>
    </location>
    <ligand>
        <name>Fe cation</name>
        <dbReference type="ChEBI" id="CHEBI:24875"/>
        <note>catalytic</note>
    </ligand>
</feature>
<organism evidence="13 14">
    <name type="scientific">Tothia fuscella</name>
    <dbReference type="NCBI Taxonomy" id="1048955"/>
    <lineage>
        <taxon>Eukaryota</taxon>
        <taxon>Fungi</taxon>
        <taxon>Dikarya</taxon>
        <taxon>Ascomycota</taxon>
        <taxon>Pezizomycotina</taxon>
        <taxon>Dothideomycetes</taxon>
        <taxon>Pleosporomycetidae</taxon>
        <taxon>Venturiales</taxon>
        <taxon>Cylindrosympodiaceae</taxon>
        <taxon>Tothia</taxon>
    </lineage>
</organism>
<dbReference type="Proteomes" id="UP000800235">
    <property type="component" value="Unassembled WGS sequence"/>
</dbReference>
<dbReference type="InterPro" id="IPR014710">
    <property type="entry name" value="RmlC-like_jellyroll"/>
</dbReference>
<feature type="binding site" evidence="11">
    <location>
        <position position="100"/>
    </location>
    <ligand>
        <name>Fe cation</name>
        <dbReference type="ChEBI" id="CHEBI:24875"/>
        <note>catalytic</note>
    </ligand>
</feature>
<reference evidence="13" key="1">
    <citation type="journal article" date="2020" name="Stud. Mycol.">
        <title>101 Dothideomycetes genomes: a test case for predicting lifestyles and emergence of pathogens.</title>
        <authorList>
            <person name="Haridas S."/>
            <person name="Albert R."/>
            <person name="Binder M."/>
            <person name="Bloem J."/>
            <person name="Labutti K."/>
            <person name="Salamov A."/>
            <person name="Andreopoulos B."/>
            <person name="Baker S."/>
            <person name="Barry K."/>
            <person name="Bills G."/>
            <person name="Bluhm B."/>
            <person name="Cannon C."/>
            <person name="Castanera R."/>
            <person name="Culley D."/>
            <person name="Daum C."/>
            <person name="Ezra D."/>
            <person name="Gonzalez J."/>
            <person name="Henrissat B."/>
            <person name="Kuo A."/>
            <person name="Liang C."/>
            <person name="Lipzen A."/>
            <person name="Lutzoni F."/>
            <person name="Magnuson J."/>
            <person name="Mondo S."/>
            <person name="Nolan M."/>
            <person name="Ohm R."/>
            <person name="Pangilinan J."/>
            <person name="Park H.-J."/>
            <person name="Ramirez L."/>
            <person name="Alfaro M."/>
            <person name="Sun H."/>
            <person name="Tritt A."/>
            <person name="Yoshinaga Y."/>
            <person name="Zwiers L.-H."/>
            <person name="Turgeon B."/>
            <person name="Goodwin S."/>
            <person name="Spatafora J."/>
            <person name="Crous P."/>
            <person name="Grigoriev I."/>
        </authorList>
    </citation>
    <scope>NUCLEOTIDE SEQUENCE</scope>
    <source>
        <strain evidence="13">CBS 130266</strain>
    </source>
</reference>
<evidence type="ECO:0000256" key="9">
    <source>
        <dbReference type="ARBA" id="ARBA00070673"/>
    </source>
</evidence>
<keyword evidence="5 10" id="KW-0883">Thioether bond</keyword>
<dbReference type="GO" id="GO:0019448">
    <property type="term" value="P:L-cysteine catabolic process"/>
    <property type="evidence" value="ECO:0007669"/>
    <property type="project" value="TreeGrafter"/>
</dbReference>
<dbReference type="GO" id="GO:0008198">
    <property type="term" value="F:ferrous iron binding"/>
    <property type="evidence" value="ECO:0007669"/>
    <property type="project" value="TreeGrafter"/>
</dbReference>
<evidence type="ECO:0000256" key="2">
    <source>
        <dbReference type="ARBA" id="ARBA00006622"/>
    </source>
</evidence>
<comment type="caution">
    <text evidence="13">The sequence shown here is derived from an EMBL/GenBank/DDBJ whole genome shotgun (WGS) entry which is preliminary data.</text>
</comment>
<dbReference type="CDD" id="cd10548">
    <property type="entry name" value="cupin_CDO"/>
    <property type="match status" value="1"/>
</dbReference>
<dbReference type="PANTHER" id="PTHR12918">
    <property type="entry name" value="CYSTEINE DIOXYGENASE"/>
    <property type="match status" value="1"/>
</dbReference>
<dbReference type="Pfam" id="PF05995">
    <property type="entry name" value="CDO_I"/>
    <property type="match status" value="1"/>
</dbReference>
<evidence type="ECO:0000256" key="10">
    <source>
        <dbReference type="PIRSR" id="PIRSR610300-50"/>
    </source>
</evidence>
<protein>
    <recommendedName>
        <fullName evidence="9 12">Cysteine dioxygenase</fullName>
        <ecNumber evidence="3 12">1.13.11.20</ecNumber>
    </recommendedName>
</protein>
<comment type="similarity">
    <text evidence="2 12">Belongs to the cysteine dioxygenase family.</text>
</comment>
<proteinExistence type="inferred from homology"/>
<dbReference type="PANTHER" id="PTHR12918:SF1">
    <property type="entry name" value="CYSTEINE DIOXYGENASE TYPE 1"/>
    <property type="match status" value="1"/>
</dbReference>
<keyword evidence="6 12" id="KW-0223">Dioxygenase</keyword>
<name>A0A9P4NX24_9PEZI</name>
<dbReference type="EMBL" id="MU007022">
    <property type="protein sequence ID" value="KAF2433202.1"/>
    <property type="molecule type" value="Genomic_DNA"/>
</dbReference>
<accession>A0A9P4NX24</accession>
<gene>
    <name evidence="13" type="ORF">EJ08DRAFT_647586</name>
</gene>
<evidence type="ECO:0000256" key="1">
    <source>
        <dbReference type="ARBA" id="ARBA00000629"/>
    </source>
</evidence>
<keyword evidence="8 11" id="KW-0408">Iron</keyword>
<feature type="binding site" evidence="11">
    <location>
        <position position="102"/>
    </location>
    <ligand>
        <name>Fe cation</name>
        <dbReference type="ChEBI" id="CHEBI:24875"/>
        <note>catalytic</note>
    </ligand>
</feature>
<sequence>MTAVQALHTPPAATTSDDFQQLVTNIKELLGPSSGIDSDDVDPQDLIALMRNYESREKDWLQHAFGDPSRNYTRNLVDKGNGKSNLLVLVWTPGRGSPIHDHSGAHCVMRILKGSLKETLYDYPDRRLVTRGEGTPLRVRRETVFVENEVTYMSDKIGLHRISNPNPDEIAVSLHLYTPPSSYCNSFNEKTGESTKVKQCIFFSEGGYKL</sequence>
<comment type="cofactor">
    <cofactor evidence="12">
        <name>Fe cation</name>
        <dbReference type="ChEBI" id="CHEBI:24875"/>
    </cofactor>
    <text evidence="12">Binds 1 Fe cation per subunit.</text>
</comment>
<evidence type="ECO:0000256" key="3">
    <source>
        <dbReference type="ARBA" id="ARBA00013133"/>
    </source>
</evidence>
<keyword evidence="14" id="KW-1185">Reference proteome</keyword>